<dbReference type="EMBL" id="JH002929">
    <property type="protein sequence ID" value="EGW13954.1"/>
    <property type="molecule type" value="Genomic_DNA"/>
</dbReference>
<organism evidence="2 3">
    <name type="scientific">Cricetulus griseus</name>
    <name type="common">Chinese hamster</name>
    <name type="synonym">Cricetulus barabensis griseus</name>
    <dbReference type="NCBI Taxonomy" id="10029"/>
    <lineage>
        <taxon>Eukaryota</taxon>
        <taxon>Metazoa</taxon>
        <taxon>Chordata</taxon>
        <taxon>Craniata</taxon>
        <taxon>Vertebrata</taxon>
        <taxon>Euteleostomi</taxon>
        <taxon>Mammalia</taxon>
        <taxon>Eutheria</taxon>
        <taxon>Euarchontoglires</taxon>
        <taxon>Glires</taxon>
        <taxon>Rodentia</taxon>
        <taxon>Myomorpha</taxon>
        <taxon>Muroidea</taxon>
        <taxon>Cricetidae</taxon>
        <taxon>Cricetinae</taxon>
        <taxon>Cricetulus</taxon>
    </lineage>
</organism>
<evidence type="ECO:0000313" key="2">
    <source>
        <dbReference type="EMBL" id="EGW13954.1"/>
    </source>
</evidence>
<gene>
    <name evidence="2" type="ORF">I79_023510</name>
</gene>
<reference evidence="3" key="1">
    <citation type="journal article" date="2011" name="Nat. Biotechnol.">
        <title>The genomic sequence of the Chinese hamster ovary (CHO)-K1 cell line.</title>
        <authorList>
            <person name="Xu X."/>
            <person name="Nagarajan H."/>
            <person name="Lewis N.E."/>
            <person name="Pan S."/>
            <person name="Cai Z."/>
            <person name="Liu X."/>
            <person name="Chen W."/>
            <person name="Xie M."/>
            <person name="Wang W."/>
            <person name="Hammond S."/>
            <person name="Andersen M.R."/>
            <person name="Neff N."/>
            <person name="Passarelli B."/>
            <person name="Koh W."/>
            <person name="Fan H.C."/>
            <person name="Wang J."/>
            <person name="Gui Y."/>
            <person name="Lee K.H."/>
            <person name="Betenbaugh M.J."/>
            <person name="Quake S.R."/>
            <person name="Famili I."/>
            <person name="Palsson B.O."/>
            <person name="Wang J."/>
        </authorList>
    </citation>
    <scope>NUCLEOTIDE SEQUENCE [LARGE SCALE GENOMIC DNA]</scope>
    <source>
        <strain evidence="3">CHO K1 cell line</strain>
    </source>
</reference>
<accession>G3II48</accession>
<feature type="chain" id="PRO_5003445348" evidence="1">
    <location>
        <begin position="22"/>
        <end position="97"/>
    </location>
</feature>
<name>G3II48_CRIGR</name>
<dbReference type="AlphaFoldDB" id="G3II48"/>
<feature type="signal peptide" evidence="1">
    <location>
        <begin position="1"/>
        <end position="21"/>
    </location>
</feature>
<dbReference type="InParanoid" id="G3II48"/>
<proteinExistence type="predicted"/>
<evidence type="ECO:0000313" key="3">
    <source>
        <dbReference type="Proteomes" id="UP000001075"/>
    </source>
</evidence>
<protein>
    <submittedName>
        <fullName evidence="2">Uncharacterized protein</fullName>
    </submittedName>
</protein>
<dbReference type="Proteomes" id="UP000001075">
    <property type="component" value="Unassembled WGS sequence"/>
</dbReference>
<evidence type="ECO:0000256" key="1">
    <source>
        <dbReference type="SAM" id="SignalP"/>
    </source>
</evidence>
<keyword evidence="1" id="KW-0732">Signal</keyword>
<sequence>MPPFKPSGMQLLTQLCPAVLAYLVVSSSVRHRAKLLGDSITHGVGLAVFNVDGTNEQVIRDVVQMSTELEPGASSRNVVGGALPFDLGWVNREDRPY</sequence>